<dbReference type="Proteomes" id="UP000021369">
    <property type="component" value="Unassembled WGS sequence"/>
</dbReference>
<sequence>MDNNDKRSLFEKQYLRLYKKLYYSALAVLCSEAEAADAVRESVLAMYAVYSGECTARKFDVRIFSALIKTTEKLHRNKSFSRDVEVVKDDVPQVLAEIKKISPKERLCLALNGIAGLSAADIADITEMKPTEVRANISDGRERLKNIGFKGLGRGVLIKGQEDMFPIPEKLRPENIGEMLNNGSMAITAAAMEAANKNPEIVRKQSKIPKIAAAAAAVVVVSGAGFMLRDWKTPEKPKKAEKVIAQEEKKDDLGFVGLRRGSYKSLHTFLVESDAQSWKYLDENAILRYINDRDNEETDLSYIMGAYFRENCIYEGGGEITLLTSGDHSKKEISHPERFLQENDKVFDAGSTSIKSCKLDKGKAEFSEHDMMSETFIRKDLAENQADKEKGTEYGPYVFGMMLNGDELIALYDFYKPEMIGDKKINQEYCGFCVFDKNSEELLYEYEQPGIMEDLIIGDNGRITVISRYFSGRNAAKAEKYISGEPAFLPETYENGEASLIDEDDIYISAKAEIPVLEIMSSIDTAGEMKCTDKLALTVSSSKIIEKGSDIWIASRCGVSDESAMQMMKIDTSAGLEIKAFGDIPSDAAFAFDDYISSFSAVNGVLYISSGERAIAFDEELNCLGQYKRTVYLDKPEVGDEEWPGNFSGSVLDGSTVYFAEYMSGEDDSREAVVLESADLSDINSPKVTSYKEDTLSAPVVTDGAYGEEWFADDDVCLIISDHYDDDVASLLLKLVSLRPEDVVEGKASRPVFKTAWTEDGFARGYTEYDTDNAIPIRRPGVLSQIEDLKCEPNGILYCPINGKYCCLPLETEFDHDAYEISMNEYYQYLIDGEDDKVAEDYDEDGNTVYYYYNSKTAKQNYILIEIDGEELKVVGKTSFEPKDIDDIYHYPYLDVTGFVVYDDYLYIFSSQSLVESFHLKDIK</sequence>
<name>A0A011UHE2_RUMAL</name>
<organism evidence="1 2">
    <name type="scientific">Ruminococcus albus SY3</name>
    <dbReference type="NCBI Taxonomy" id="1341156"/>
    <lineage>
        <taxon>Bacteria</taxon>
        <taxon>Bacillati</taxon>
        <taxon>Bacillota</taxon>
        <taxon>Clostridia</taxon>
        <taxon>Eubacteriales</taxon>
        <taxon>Oscillospiraceae</taxon>
        <taxon>Ruminococcus</taxon>
    </lineage>
</organism>
<dbReference type="InterPro" id="IPR036388">
    <property type="entry name" value="WH-like_DNA-bd_sf"/>
</dbReference>
<proteinExistence type="predicted"/>
<keyword evidence="2" id="KW-1185">Reference proteome</keyword>
<accession>A0A011UHE2</accession>
<dbReference type="OrthoDB" id="1813976at2"/>
<dbReference type="SUPFAM" id="SSF88659">
    <property type="entry name" value="Sigma3 and sigma4 domains of RNA polymerase sigma factors"/>
    <property type="match status" value="1"/>
</dbReference>
<dbReference type="AlphaFoldDB" id="A0A011UHE2"/>
<comment type="caution">
    <text evidence="1">The sequence shown here is derived from an EMBL/GenBank/DDBJ whole genome shotgun (WGS) entry which is preliminary data.</text>
</comment>
<gene>
    <name evidence="1" type="ORF">RASY3_05085</name>
</gene>
<evidence type="ECO:0000313" key="1">
    <source>
        <dbReference type="EMBL" id="EXM40079.1"/>
    </source>
</evidence>
<dbReference type="RefSeq" id="WP_037285750.1">
    <property type="nucleotide sequence ID" value="NZ_JEOB01000002.1"/>
</dbReference>
<dbReference type="EMBL" id="JEOB01000002">
    <property type="protein sequence ID" value="EXM40079.1"/>
    <property type="molecule type" value="Genomic_DNA"/>
</dbReference>
<protein>
    <submittedName>
        <fullName evidence="1">Uncharacterized protein</fullName>
    </submittedName>
</protein>
<dbReference type="PATRIC" id="fig|1341156.4.peg.1436"/>
<evidence type="ECO:0000313" key="2">
    <source>
        <dbReference type="Proteomes" id="UP000021369"/>
    </source>
</evidence>
<dbReference type="InterPro" id="IPR013324">
    <property type="entry name" value="RNA_pol_sigma_r3/r4-like"/>
</dbReference>
<reference evidence="1 2" key="1">
    <citation type="submission" date="2013-06" db="EMBL/GenBank/DDBJ databases">
        <title>Rumen cellulosomics: divergent fiber-degrading strategies revealed by comparative genome-wide analysis of six Ruminococcal strains.</title>
        <authorList>
            <person name="Dassa B."/>
            <person name="Borovok I."/>
            <person name="Lamed R."/>
            <person name="Flint H."/>
            <person name="Yeoman C.J."/>
            <person name="White B."/>
            <person name="Bayer E.A."/>
        </authorList>
    </citation>
    <scope>NUCLEOTIDE SEQUENCE [LARGE SCALE GENOMIC DNA]</scope>
    <source>
        <strain evidence="1 2">SY3</strain>
    </source>
</reference>
<dbReference type="Gene3D" id="1.10.10.10">
    <property type="entry name" value="Winged helix-like DNA-binding domain superfamily/Winged helix DNA-binding domain"/>
    <property type="match status" value="1"/>
</dbReference>